<keyword evidence="1" id="KW-0732">Signal</keyword>
<accession>A0A6P5XGJ7</accession>
<sequence length="102" mass="11634">MFYRDFSFQNSMQLSVWLVGILSSLVSANSTTANFVSNPLLCPERMTPRQNNGSGSHLCKEDPKTTSFEQPCLVRCHIIITIKESNPCHYHFPLIRNEPFLT</sequence>
<keyword evidence="2" id="KW-1185">Reference proteome</keyword>
<feature type="signal peptide" evidence="1">
    <location>
        <begin position="1"/>
        <end position="28"/>
    </location>
</feature>
<evidence type="ECO:0000256" key="1">
    <source>
        <dbReference type="SAM" id="SignalP"/>
    </source>
</evidence>
<dbReference type="Proteomes" id="UP000515121">
    <property type="component" value="Unplaced"/>
</dbReference>
<protein>
    <submittedName>
        <fullName evidence="3">Uncharacterized protein LOC111283191</fullName>
    </submittedName>
</protein>
<dbReference type="RefSeq" id="XP_022727375.1">
    <property type="nucleotide sequence ID" value="XM_022871640.1"/>
</dbReference>
<proteinExistence type="predicted"/>
<reference evidence="3" key="1">
    <citation type="submission" date="2025-08" db="UniProtKB">
        <authorList>
            <consortium name="RefSeq"/>
        </authorList>
    </citation>
    <scope>IDENTIFICATION</scope>
    <source>
        <tissue evidence="3">Fruit stalk</tissue>
    </source>
</reference>
<evidence type="ECO:0000313" key="2">
    <source>
        <dbReference type="Proteomes" id="UP000515121"/>
    </source>
</evidence>
<gene>
    <name evidence="3" type="primary">LOC111283191</name>
</gene>
<name>A0A6P5XGJ7_DURZI</name>
<dbReference type="KEGG" id="dzi:111283191"/>
<dbReference type="AlphaFoldDB" id="A0A6P5XGJ7"/>
<dbReference type="GeneID" id="111283191"/>
<feature type="chain" id="PRO_5027862864" evidence="1">
    <location>
        <begin position="29"/>
        <end position="102"/>
    </location>
</feature>
<evidence type="ECO:0000313" key="3">
    <source>
        <dbReference type="RefSeq" id="XP_022727375.1"/>
    </source>
</evidence>
<organism evidence="2 3">
    <name type="scientific">Durio zibethinus</name>
    <name type="common">Durian</name>
    <dbReference type="NCBI Taxonomy" id="66656"/>
    <lineage>
        <taxon>Eukaryota</taxon>
        <taxon>Viridiplantae</taxon>
        <taxon>Streptophyta</taxon>
        <taxon>Embryophyta</taxon>
        <taxon>Tracheophyta</taxon>
        <taxon>Spermatophyta</taxon>
        <taxon>Magnoliopsida</taxon>
        <taxon>eudicotyledons</taxon>
        <taxon>Gunneridae</taxon>
        <taxon>Pentapetalae</taxon>
        <taxon>rosids</taxon>
        <taxon>malvids</taxon>
        <taxon>Malvales</taxon>
        <taxon>Malvaceae</taxon>
        <taxon>Helicteroideae</taxon>
        <taxon>Durio</taxon>
    </lineage>
</organism>